<evidence type="ECO:0000313" key="2">
    <source>
        <dbReference type="EMBL" id="KAG0483516.1"/>
    </source>
</evidence>
<dbReference type="EMBL" id="JADCNM010000005">
    <property type="protein sequence ID" value="KAG0483516.1"/>
    <property type="molecule type" value="Genomic_DNA"/>
</dbReference>
<comment type="caution">
    <text evidence="2">The sequence shown here is derived from an EMBL/GenBank/DDBJ whole genome shotgun (WGS) entry which is preliminary data.</text>
</comment>
<gene>
    <name evidence="2" type="ORF">HPP92_011600</name>
</gene>
<reference evidence="2 3" key="1">
    <citation type="journal article" date="2020" name="Nat. Food">
        <title>A phased Vanilla planifolia genome enables genetic improvement of flavour and production.</title>
        <authorList>
            <person name="Hasing T."/>
            <person name="Tang H."/>
            <person name="Brym M."/>
            <person name="Khazi F."/>
            <person name="Huang T."/>
            <person name="Chambers A.H."/>
        </authorList>
    </citation>
    <scope>NUCLEOTIDE SEQUENCE [LARGE SCALE GENOMIC DNA]</scope>
    <source>
        <tissue evidence="2">Leaf</tissue>
    </source>
</reference>
<dbReference type="Proteomes" id="UP000639772">
    <property type="component" value="Unassembled WGS sequence"/>
</dbReference>
<sequence length="89" mass="10000">MRKKLMGEQKQGKREAGRKRPAVSYVSGLVRCWHMNSLYFVTYFTKKNLAGEDVLSVASSCIVDALPLNLCSNYLMVEVSSALTARRIL</sequence>
<protein>
    <submittedName>
        <fullName evidence="2">Uncharacterized protein</fullName>
    </submittedName>
</protein>
<accession>A0A835R0Z5</accession>
<evidence type="ECO:0000256" key="1">
    <source>
        <dbReference type="SAM" id="MobiDB-lite"/>
    </source>
</evidence>
<feature type="compositionally biased region" description="Basic and acidic residues" evidence="1">
    <location>
        <begin position="1"/>
        <end position="15"/>
    </location>
</feature>
<evidence type="ECO:0000313" key="3">
    <source>
        <dbReference type="Proteomes" id="UP000639772"/>
    </source>
</evidence>
<name>A0A835R0Z5_VANPL</name>
<feature type="region of interest" description="Disordered" evidence="1">
    <location>
        <begin position="1"/>
        <end position="21"/>
    </location>
</feature>
<proteinExistence type="predicted"/>
<dbReference type="AlphaFoldDB" id="A0A835R0Z5"/>
<organism evidence="2 3">
    <name type="scientific">Vanilla planifolia</name>
    <name type="common">Vanilla</name>
    <dbReference type="NCBI Taxonomy" id="51239"/>
    <lineage>
        <taxon>Eukaryota</taxon>
        <taxon>Viridiplantae</taxon>
        <taxon>Streptophyta</taxon>
        <taxon>Embryophyta</taxon>
        <taxon>Tracheophyta</taxon>
        <taxon>Spermatophyta</taxon>
        <taxon>Magnoliopsida</taxon>
        <taxon>Liliopsida</taxon>
        <taxon>Asparagales</taxon>
        <taxon>Orchidaceae</taxon>
        <taxon>Vanilloideae</taxon>
        <taxon>Vanilleae</taxon>
        <taxon>Vanilla</taxon>
    </lineage>
</organism>